<dbReference type="Proteomes" id="UP000291301">
    <property type="component" value="Unassembled WGS sequence"/>
</dbReference>
<feature type="transmembrane region" description="Helical" evidence="5">
    <location>
        <begin position="103"/>
        <end position="124"/>
    </location>
</feature>
<gene>
    <name evidence="7" type="ORF">E0D97_12255</name>
</gene>
<proteinExistence type="predicted"/>
<dbReference type="RefSeq" id="WP_131569297.1">
    <property type="nucleotide sequence ID" value="NZ_JAINFK010000003.1"/>
</dbReference>
<evidence type="ECO:0000256" key="1">
    <source>
        <dbReference type="ARBA" id="ARBA00004127"/>
    </source>
</evidence>
<organism evidence="7 8">
    <name type="scientific">Oricola cellulosilytica</name>
    <dbReference type="NCBI Taxonomy" id="1429082"/>
    <lineage>
        <taxon>Bacteria</taxon>
        <taxon>Pseudomonadati</taxon>
        <taxon>Pseudomonadota</taxon>
        <taxon>Alphaproteobacteria</taxon>
        <taxon>Hyphomicrobiales</taxon>
        <taxon>Ahrensiaceae</taxon>
        <taxon>Oricola</taxon>
    </lineage>
</organism>
<evidence type="ECO:0000259" key="6">
    <source>
        <dbReference type="Pfam" id="PF02656"/>
    </source>
</evidence>
<reference evidence="7 8" key="1">
    <citation type="journal article" date="2015" name="Antonie Van Leeuwenhoek">
        <title>Oricola cellulosilytica gen. nov., sp. nov., a cellulose-degrading bacterium of the family Phyllobacteriaceae isolated from surface seashore water, and emended descriptions of Mesorhizobium loti and Phyllobacterium myrsinacearum.</title>
        <authorList>
            <person name="Hameed A."/>
            <person name="Shahina M."/>
            <person name="Lai W.A."/>
            <person name="Lin S.Y."/>
            <person name="Young L.S."/>
            <person name="Liu Y.C."/>
            <person name="Hsu Y.H."/>
            <person name="Young C.C."/>
        </authorList>
    </citation>
    <scope>NUCLEOTIDE SEQUENCE [LARGE SCALE GENOMIC DNA]</scope>
    <source>
        <strain evidence="7 8">KCTC 52183</strain>
    </source>
</reference>
<feature type="transmembrane region" description="Helical" evidence="5">
    <location>
        <begin position="58"/>
        <end position="79"/>
    </location>
</feature>
<accession>A0A4R0PER2</accession>
<dbReference type="EMBL" id="SJST01000004">
    <property type="protein sequence ID" value="TCD13863.1"/>
    <property type="molecule type" value="Genomic_DNA"/>
</dbReference>
<comment type="caution">
    <text evidence="7">The sequence shown here is derived from an EMBL/GenBank/DDBJ whole genome shotgun (WGS) entry which is preliminary data.</text>
</comment>
<comment type="subcellular location">
    <subcellularLocation>
        <location evidence="1">Endomembrane system</location>
        <topology evidence="1">Multi-pass membrane protein</topology>
    </subcellularLocation>
</comment>
<dbReference type="OrthoDB" id="582337at2"/>
<evidence type="ECO:0000256" key="3">
    <source>
        <dbReference type="ARBA" id="ARBA00022989"/>
    </source>
</evidence>
<keyword evidence="3 5" id="KW-1133">Transmembrane helix</keyword>
<dbReference type="AlphaFoldDB" id="A0A4R0PER2"/>
<dbReference type="Pfam" id="PF02656">
    <property type="entry name" value="DUF202"/>
    <property type="match status" value="1"/>
</dbReference>
<protein>
    <submittedName>
        <fullName evidence="7">DUF202 domain-containing protein</fullName>
    </submittedName>
</protein>
<evidence type="ECO:0000313" key="8">
    <source>
        <dbReference type="Proteomes" id="UP000291301"/>
    </source>
</evidence>
<sequence length="125" mass="13572">MSSEQPTSQELAEDRTEWAEDRTILANERTFAGWMRTGLAAVGVGLGFQAVFRATEPTWVAKLGATVFILIGIAIFLTARRRACAVLDRLNSHAAEPAKDRTFGLMALAFSTGSVLLGAVVWLFL</sequence>
<evidence type="ECO:0000256" key="5">
    <source>
        <dbReference type="SAM" id="Phobius"/>
    </source>
</evidence>
<dbReference type="GO" id="GO:0012505">
    <property type="term" value="C:endomembrane system"/>
    <property type="evidence" value="ECO:0007669"/>
    <property type="project" value="UniProtKB-SubCell"/>
</dbReference>
<keyword evidence="4 5" id="KW-0472">Membrane</keyword>
<dbReference type="InterPro" id="IPR003807">
    <property type="entry name" value="DUF202"/>
</dbReference>
<evidence type="ECO:0000256" key="2">
    <source>
        <dbReference type="ARBA" id="ARBA00022692"/>
    </source>
</evidence>
<feature type="transmembrane region" description="Helical" evidence="5">
    <location>
        <begin position="31"/>
        <end position="52"/>
    </location>
</feature>
<evidence type="ECO:0000256" key="4">
    <source>
        <dbReference type="ARBA" id="ARBA00023136"/>
    </source>
</evidence>
<name>A0A4R0PER2_9HYPH</name>
<evidence type="ECO:0000313" key="7">
    <source>
        <dbReference type="EMBL" id="TCD13863.1"/>
    </source>
</evidence>
<keyword evidence="2 5" id="KW-0812">Transmembrane</keyword>
<keyword evidence="8" id="KW-1185">Reference proteome</keyword>
<feature type="domain" description="DUF202" evidence="6">
    <location>
        <begin position="22"/>
        <end position="86"/>
    </location>
</feature>